<dbReference type="GO" id="GO:0070545">
    <property type="term" value="C:PeBoW complex"/>
    <property type="evidence" value="ECO:0007669"/>
    <property type="project" value="TreeGrafter"/>
</dbReference>
<gene>
    <name evidence="2" type="primary">LOC112464026</name>
</gene>
<dbReference type="AlphaFoldDB" id="A0A6J1QXH7"/>
<dbReference type="RefSeq" id="XP_024886563.1">
    <property type="nucleotide sequence ID" value="XM_025030795.1"/>
</dbReference>
<dbReference type="InterPro" id="IPR036322">
    <property type="entry name" value="WD40_repeat_dom_sf"/>
</dbReference>
<dbReference type="PANTHER" id="PTHR19855">
    <property type="entry name" value="WD40 REPEAT PROTEIN 12, 37"/>
    <property type="match status" value="1"/>
</dbReference>
<dbReference type="Proteomes" id="UP000504618">
    <property type="component" value="Unplaced"/>
</dbReference>
<keyword evidence="1" id="KW-1185">Reference proteome</keyword>
<dbReference type="InterPro" id="IPR015943">
    <property type="entry name" value="WD40/YVTN_repeat-like_dom_sf"/>
</dbReference>
<dbReference type="GO" id="GO:0030687">
    <property type="term" value="C:preribosome, large subunit precursor"/>
    <property type="evidence" value="ECO:0007669"/>
    <property type="project" value="TreeGrafter"/>
</dbReference>
<dbReference type="InterPro" id="IPR001680">
    <property type="entry name" value="WD40_rpt"/>
</dbReference>
<evidence type="ECO:0000313" key="1">
    <source>
        <dbReference type="Proteomes" id="UP000504618"/>
    </source>
</evidence>
<proteinExistence type="predicted"/>
<dbReference type="GO" id="GO:0042273">
    <property type="term" value="P:ribosomal large subunit biogenesis"/>
    <property type="evidence" value="ECO:0007669"/>
    <property type="project" value="TreeGrafter"/>
</dbReference>
<dbReference type="Gene3D" id="2.130.10.10">
    <property type="entry name" value="YVTN repeat-like/Quinoprotein amine dehydrogenase"/>
    <property type="match status" value="2"/>
</dbReference>
<accession>A0A6J1QXH7</accession>
<dbReference type="SUPFAM" id="SSF50978">
    <property type="entry name" value="WD40 repeat-like"/>
    <property type="match status" value="1"/>
</dbReference>
<protein>
    <submittedName>
        <fullName evidence="2">F-box/WD repeat-containing protein 9-like isoform X2</fullName>
    </submittedName>
</protein>
<name>A0A6J1QXH7_9HYME</name>
<dbReference type="SMART" id="SM00320">
    <property type="entry name" value="WD40"/>
    <property type="match status" value="4"/>
</dbReference>
<dbReference type="PANTHER" id="PTHR19855:SF11">
    <property type="entry name" value="RIBOSOME BIOGENESIS PROTEIN WDR12"/>
    <property type="match status" value="1"/>
</dbReference>
<evidence type="ECO:0000313" key="2">
    <source>
        <dbReference type="RefSeq" id="XP_024886563.1"/>
    </source>
</evidence>
<dbReference type="Pfam" id="PF00400">
    <property type="entry name" value="WD40"/>
    <property type="match status" value="1"/>
</dbReference>
<reference evidence="2" key="1">
    <citation type="submission" date="2025-08" db="UniProtKB">
        <authorList>
            <consortium name="RefSeq"/>
        </authorList>
    </citation>
    <scope>IDENTIFICATION</scope>
    <source>
        <tissue evidence="2">Whole body</tissue>
    </source>
</reference>
<organism evidence="1 2">
    <name type="scientific">Temnothorax curvispinosus</name>
    <dbReference type="NCBI Taxonomy" id="300111"/>
    <lineage>
        <taxon>Eukaryota</taxon>
        <taxon>Metazoa</taxon>
        <taxon>Ecdysozoa</taxon>
        <taxon>Arthropoda</taxon>
        <taxon>Hexapoda</taxon>
        <taxon>Insecta</taxon>
        <taxon>Pterygota</taxon>
        <taxon>Neoptera</taxon>
        <taxon>Endopterygota</taxon>
        <taxon>Hymenoptera</taxon>
        <taxon>Apocrita</taxon>
        <taxon>Aculeata</taxon>
        <taxon>Formicoidea</taxon>
        <taxon>Formicidae</taxon>
        <taxon>Myrmicinae</taxon>
        <taxon>Temnothorax</taxon>
    </lineage>
</organism>
<dbReference type="GeneID" id="112464026"/>
<sequence length="333" mass="37675">MTRMQAAPTTTRNMHNCHCCISRWSEAQQTVLEVVMRCDRETNSAVETVGLYGEIDADEFPCKSCVVDARSNEEPFYEVRDYLDNVPSDCLMAIDHTVYVCSYNNIIKSWVLTNTGLVHDRTYEIEQSNRIRDSLMCVSSCPEQALFATGSNHGTINVFDSRSSNKPIRQYRPSYSRYVDKLTMNTKYILSASEDETVTVSVWDQRADRIVKSITIPGERGEYPTCMSMRRDWVCVGNTKKLHMLDLTNDFELVKSYSTEHTETLTGVRLTHGCLITSSYDGTVRISSPTDPPKHIATLCPKIGAIDSMDYLNDTLAIAGGSLVVWRPRNQRV</sequence>